<sequence>MSERSISIIDSDREVIFRLTAETIQKISDDRWEAEDPLFVQVAIRYGNVEVSFTCTKFRIEKEKGTVIIQAYPAGRASMGIGLFDSSGEFLPRKATLLLEKLLGTSVRIVKV</sequence>
<dbReference type="EMBL" id="WUUL01000003">
    <property type="protein sequence ID" value="MXQ53222.1"/>
    <property type="molecule type" value="Genomic_DNA"/>
</dbReference>
<dbReference type="Proteomes" id="UP000430692">
    <property type="component" value="Unassembled WGS sequence"/>
</dbReference>
<protein>
    <submittedName>
        <fullName evidence="1">Uncharacterized protein</fullName>
    </submittedName>
</protein>
<proteinExistence type="predicted"/>
<gene>
    <name evidence="1" type="ORF">GSM42_05630</name>
</gene>
<dbReference type="RefSeq" id="WP_160800583.1">
    <property type="nucleotide sequence ID" value="NZ_WUUL01000003.1"/>
</dbReference>
<accession>A0A6I4VYR9</accession>
<comment type="caution">
    <text evidence="1">The sequence shown here is derived from an EMBL/GenBank/DDBJ whole genome shotgun (WGS) entry which is preliminary data.</text>
</comment>
<reference evidence="1 2" key="1">
    <citation type="submission" date="2019-12" db="EMBL/GenBank/DDBJ databases">
        <title>Whole-genome analyses of novel actinobacteria.</title>
        <authorList>
            <person name="Sahin N."/>
            <person name="Saygin H."/>
        </authorList>
    </citation>
    <scope>NUCLEOTIDE SEQUENCE [LARGE SCALE GENOMIC DNA]</scope>
    <source>
        <strain evidence="1 2">KC615</strain>
    </source>
</reference>
<evidence type="ECO:0000313" key="1">
    <source>
        <dbReference type="EMBL" id="MXQ53222.1"/>
    </source>
</evidence>
<keyword evidence="2" id="KW-1185">Reference proteome</keyword>
<dbReference type="AlphaFoldDB" id="A0A6I4VYR9"/>
<name>A0A6I4VYR9_9BACL</name>
<evidence type="ECO:0000313" key="2">
    <source>
        <dbReference type="Proteomes" id="UP000430692"/>
    </source>
</evidence>
<organism evidence="1 2">
    <name type="scientific">Shimazuella alba</name>
    <dbReference type="NCBI Taxonomy" id="2690964"/>
    <lineage>
        <taxon>Bacteria</taxon>
        <taxon>Bacillati</taxon>
        <taxon>Bacillota</taxon>
        <taxon>Bacilli</taxon>
        <taxon>Bacillales</taxon>
        <taxon>Thermoactinomycetaceae</taxon>
        <taxon>Shimazuella</taxon>
    </lineage>
</organism>